<comment type="similarity">
    <text evidence="3 7">Belongs to the NAD(P)-dependent epimerase/dehydratase family. dTDP-glucose dehydratase subfamily.</text>
</comment>
<evidence type="ECO:0000256" key="5">
    <source>
        <dbReference type="ARBA" id="ARBA00023027"/>
    </source>
</evidence>
<dbReference type="EMBL" id="CP097501">
    <property type="protein sequence ID" value="URD67889.1"/>
    <property type="molecule type" value="Genomic_DNA"/>
</dbReference>
<evidence type="ECO:0000259" key="8">
    <source>
        <dbReference type="Pfam" id="PF16363"/>
    </source>
</evidence>
<evidence type="ECO:0000313" key="10">
    <source>
        <dbReference type="Proteomes" id="UP001056819"/>
    </source>
</evidence>
<dbReference type="EC" id="4.2.1.46" evidence="4 7"/>
<feature type="domain" description="NAD(P)-binding" evidence="8">
    <location>
        <begin position="4"/>
        <end position="324"/>
    </location>
</feature>
<dbReference type="CDD" id="cd05246">
    <property type="entry name" value="dTDP_GD_SDR_e"/>
    <property type="match status" value="1"/>
</dbReference>
<comment type="catalytic activity">
    <reaction evidence="1 7">
        <text>dTDP-alpha-D-glucose = dTDP-4-dehydro-6-deoxy-alpha-D-glucose + H2O</text>
        <dbReference type="Rhea" id="RHEA:17221"/>
        <dbReference type="ChEBI" id="CHEBI:15377"/>
        <dbReference type="ChEBI" id="CHEBI:57477"/>
        <dbReference type="ChEBI" id="CHEBI:57649"/>
        <dbReference type="EC" id="4.2.1.46"/>
    </reaction>
</comment>
<evidence type="ECO:0000256" key="4">
    <source>
        <dbReference type="ARBA" id="ARBA00011990"/>
    </source>
</evidence>
<accession>A0AAE9HTI8</accession>
<evidence type="ECO:0000256" key="7">
    <source>
        <dbReference type="RuleBase" id="RU004473"/>
    </source>
</evidence>
<dbReference type="RefSeq" id="WP_027021756.1">
    <property type="nucleotide sequence ID" value="NZ_CP097501.1"/>
</dbReference>
<dbReference type="GO" id="GO:0009225">
    <property type="term" value="P:nucleotide-sugar metabolic process"/>
    <property type="evidence" value="ECO:0007669"/>
    <property type="project" value="InterPro"/>
</dbReference>
<evidence type="ECO:0000256" key="3">
    <source>
        <dbReference type="ARBA" id="ARBA00008178"/>
    </source>
</evidence>
<dbReference type="SUPFAM" id="SSF51735">
    <property type="entry name" value="NAD(P)-binding Rossmann-fold domains"/>
    <property type="match status" value="1"/>
</dbReference>
<gene>
    <name evidence="9" type="primary">rfbB</name>
    <name evidence="9" type="ORF">LNQ82_01620</name>
</gene>
<protein>
    <recommendedName>
        <fullName evidence="4 7">dTDP-glucose 4,6-dehydratase</fullName>
        <ecNumber evidence="4 7">4.2.1.46</ecNumber>
    </recommendedName>
</protein>
<dbReference type="PANTHER" id="PTHR43000">
    <property type="entry name" value="DTDP-D-GLUCOSE 4,6-DEHYDRATASE-RELATED"/>
    <property type="match status" value="1"/>
</dbReference>
<proteinExistence type="inferred from homology"/>
<reference evidence="9" key="1">
    <citation type="submission" date="2022-05" db="EMBL/GenBank/DDBJ databases">
        <title>Alysiella filiformis genome sequencing.</title>
        <authorList>
            <person name="Viehboeck T."/>
        </authorList>
    </citation>
    <scope>NUCLEOTIDE SEQUENCE</scope>
    <source>
        <strain evidence="9">DSM 2580</strain>
    </source>
</reference>
<evidence type="ECO:0000256" key="6">
    <source>
        <dbReference type="ARBA" id="ARBA00023239"/>
    </source>
</evidence>
<dbReference type="GO" id="GO:0008460">
    <property type="term" value="F:dTDP-glucose 4,6-dehydratase activity"/>
    <property type="evidence" value="ECO:0007669"/>
    <property type="project" value="UniProtKB-EC"/>
</dbReference>
<dbReference type="Gene3D" id="3.40.50.720">
    <property type="entry name" value="NAD(P)-binding Rossmann-like Domain"/>
    <property type="match status" value="1"/>
</dbReference>
<evidence type="ECO:0000256" key="2">
    <source>
        <dbReference type="ARBA" id="ARBA00001911"/>
    </source>
</evidence>
<evidence type="ECO:0000313" key="9">
    <source>
        <dbReference type="EMBL" id="URD67889.1"/>
    </source>
</evidence>
<keyword evidence="5" id="KW-0520">NAD</keyword>
<dbReference type="Pfam" id="PF16363">
    <property type="entry name" value="GDP_Man_Dehyd"/>
    <property type="match status" value="1"/>
</dbReference>
<dbReference type="InterPro" id="IPR016040">
    <property type="entry name" value="NAD(P)-bd_dom"/>
</dbReference>
<dbReference type="InterPro" id="IPR005888">
    <property type="entry name" value="dTDP_Gluc_deHydtase"/>
</dbReference>
<dbReference type="Proteomes" id="UP001056819">
    <property type="component" value="Chromosome"/>
</dbReference>
<comment type="cofactor">
    <cofactor evidence="2 7">
        <name>NAD(+)</name>
        <dbReference type="ChEBI" id="CHEBI:57540"/>
    </cofactor>
</comment>
<evidence type="ECO:0000256" key="1">
    <source>
        <dbReference type="ARBA" id="ARBA00001539"/>
    </source>
</evidence>
<dbReference type="AlphaFoldDB" id="A0AAE9HTI8"/>
<dbReference type="Gene3D" id="3.90.25.10">
    <property type="entry name" value="UDP-galactose 4-epimerase, domain 1"/>
    <property type="match status" value="1"/>
</dbReference>
<keyword evidence="6 7" id="KW-0456">Lyase</keyword>
<dbReference type="NCBIfam" id="TIGR01181">
    <property type="entry name" value="dTDP_gluc_dehyt"/>
    <property type="match status" value="1"/>
</dbReference>
<dbReference type="InterPro" id="IPR036291">
    <property type="entry name" value="NAD(P)-bd_dom_sf"/>
</dbReference>
<organism evidence="9 10">
    <name type="scientific">Conchiformibius steedae DSM 2580</name>
    <dbReference type="NCBI Taxonomy" id="1121352"/>
    <lineage>
        <taxon>Bacteria</taxon>
        <taxon>Pseudomonadati</taxon>
        <taxon>Pseudomonadota</taxon>
        <taxon>Betaproteobacteria</taxon>
        <taxon>Neisseriales</taxon>
        <taxon>Neisseriaceae</taxon>
        <taxon>Conchiformibius</taxon>
    </lineage>
</organism>
<sequence>MKILITGGAGFIGSALVRYLLAHTEHHVLNLDKLTYAAHPQALDSVQGHQRYAFVRADVCDSGALARVFAEYRPDAVMHLAAESHVDRAIAYPDDFVRTNINGTFTLLQAATAYWQSLSAAQRQTFRFHQVSTDEVYGDLPAHAAPWQESAPCAPNSPYAASKAAADHFVSAWRRTYGLPVLISRSSNNYGAYQHPEKLIPLMITRALAGQDLPVYGDGAQRRDWLYVEDHVRALYSVLAHGREGDCYHIGGGQEHSNLHTVHRICALLDAQSPRADGVSYSTQIRHVTDRLGHDRRYALDTAKIRRELAWQPQWDFERGLRDTVAWYLAHRSV</sequence>
<name>A0AAE9HTI8_9NEIS</name>